<keyword evidence="2" id="KW-1185">Reference proteome</keyword>
<protein>
    <submittedName>
        <fullName evidence="1">RNA ligase of LigT family</fullName>
    </submittedName>
</protein>
<organism evidence="1 2">
    <name type="scientific">Deinococcus gobiensis (strain DSM 21396 / JCM 16679 / CGMCC 1.7299 / I-0)</name>
    <dbReference type="NCBI Taxonomy" id="745776"/>
    <lineage>
        <taxon>Bacteria</taxon>
        <taxon>Thermotogati</taxon>
        <taxon>Deinococcota</taxon>
        <taxon>Deinococci</taxon>
        <taxon>Deinococcales</taxon>
        <taxon>Deinococcaceae</taxon>
        <taxon>Deinococcus</taxon>
    </lineage>
</organism>
<name>H8GZA9_DEIGI</name>
<proteinExistence type="predicted"/>
<dbReference type="InterPro" id="IPR050580">
    <property type="entry name" value="2H_phosphoesterase_YjcG-like"/>
</dbReference>
<dbReference type="HOGENOM" id="CLU_1388265_0_0_0"/>
<dbReference type="eggNOG" id="COG1514">
    <property type="taxonomic scope" value="Bacteria"/>
</dbReference>
<evidence type="ECO:0000313" key="1">
    <source>
        <dbReference type="EMBL" id="AFD24957.1"/>
    </source>
</evidence>
<sequence>MVAWPPPQLDTWLRRKQEHLNVRGFGAPHLNLRAPFQTPLRSEALIGACREALTGQEAFGVRLRGWRRVPGIFFLECEPGEAIRDLHRRLLEVGPSSRGPHDGDGYRPHLTLALGVLPWAEDELWAAVQALTPPLEEFTVQALTLTREERGEVQELHTFPLGGAQEDAGED</sequence>
<dbReference type="PATRIC" id="fig|745776.4.peg.1057"/>
<accession>H8GZA9</accession>
<evidence type="ECO:0000313" key="2">
    <source>
        <dbReference type="Proteomes" id="UP000007575"/>
    </source>
</evidence>
<reference evidence="1 2" key="1">
    <citation type="journal article" date="2012" name="PLoS ONE">
        <title>Genome sequence and transcriptome analysis of the radioresistant bacterium Deinococcus gobiensis: insights into the extreme environmental adaptations.</title>
        <authorList>
            <person name="Yuan M."/>
            <person name="Chen M."/>
            <person name="Zhang W."/>
            <person name="Lu W."/>
            <person name="Wang J."/>
            <person name="Yang M."/>
            <person name="Zhao P."/>
            <person name="Tang R."/>
            <person name="Li X."/>
            <person name="Hao Y."/>
            <person name="Zhou Z."/>
            <person name="Zhan Y."/>
            <person name="Yu H."/>
            <person name="Teng C."/>
            <person name="Yan Y."/>
            <person name="Ping S."/>
            <person name="Wang Y."/>
            <person name="Lin M."/>
        </authorList>
    </citation>
    <scope>NUCLEOTIDE SEQUENCE [LARGE SCALE GENOMIC DNA]</scope>
    <source>
        <strain evidence="1 2">I-0</strain>
    </source>
</reference>
<keyword evidence="1" id="KW-0436">Ligase</keyword>
<dbReference type="EMBL" id="CP002191">
    <property type="protein sequence ID" value="AFD24957.1"/>
    <property type="molecule type" value="Genomic_DNA"/>
</dbReference>
<dbReference type="AlphaFoldDB" id="H8GZA9"/>
<dbReference type="GO" id="GO:0016874">
    <property type="term" value="F:ligase activity"/>
    <property type="evidence" value="ECO:0007669"/>
    <property type="project" value="UniProtKB-KW"/>
</dbReference>
<dbReference type="InterPro" id="IPR009097">
    <property type="entry name" value="Cyclic_Pdiesterase"/>
</dbReference>
<dbReference type="Gene3D" id="3.90.1140.10">
    <property type="entry name" value="Cyclic phosphodiesterase"/>
    <property type="match status" value="1"/>
</dbReference>
<dbReference type="STRING" id="745776.DGo_CA1030"/>
<dbReference type="PANTHER" id="PTHR40037">
    <property type="entry name" value="PHOSPHOESTERASE YJCG-RELATED"/>
    <property type="match status" value="1"/>
</dbReference>
<dbReference type="KEGG" id="dgo:DGo_CA1030"/>
<dbReference type="PANTHER" id="PTHR40037:SF1">
    <property type="entry name" value="PHOSPHOESTERASE SAOUHSC_00951-RELATED"/>
    <property type="match status" value="1"/>
</dbReference>
<gene>
    <name evidence="1" type="ordered locus">DGo_CA1030</name>
</gene>
<dbReference type="Pfam" id="PF13563">
    <property type="entry name" value="2_5_RNA_ligase2"/>
    <property type="match status" value="1"/>
</dbReference>
<dbReference type="SUPFAM" id="SSF55144">
    <property type="entry name" value="LigT-like"/>
    <property type="match status" value="1"/>
</dbReference>
<dbReference type="Proteomes" id="UP000007575">
    <property type="component" value="Chromosome"/>
</dbReference>